<evidence type="ECO:0000313" key="1">
    <source>
        <dbReference type="EMBL" id="KJA08930.1"/>
    </source>
</evidence>
<gene>
    <name evidence="1" type="ORF">RP29_19440</name>
</gene>
<dbReference type="OrthoDB" id="9975458at2"/>
<dbReference type="PATRIC" id="fig|80878.5.peg.4128"/>
<accession>A0A0D7K3P7</accession>
<reference evidence="1 2" key="1">
    <citation type="submission" date="2014-12" db="EMBL/GenBank/DDBJ databases">
        <title>Isolation of bacteria from lake water.</title>
        <authorList>
            <person name="Sheng K.-Y."/>
            <person name="Chin P.-S."/>
            <person name="Chan K.-G."/>
            <person name="Tan G.S."/>
        </authorList>
    </citation>
    <scope>NUCLEOTIDE SEQUENCE [LARGE SCALE GENOMIC DNA]</scope>
    <source>
        <strain evidence="1 2">KY4</strain>
    </source>
</reference>
<organism evidence="1 2">
    <name type="scientific">Acidovorax temperans</name>
    <dbReference type="NCBI Taxonomy" id="80878"/>
    <lineage>
        <taxon>Bacteria</taxon>
        <taxon>Pseudomonadati</taxon>
        <taxon>Pseudomonadota</taxon>
        <taxon>Betaproteobacteria</taxon>
        <taxon>Burkholderiales</taxon>
        <taxon>Comamonadaceae</taxon>
        <taxon>Acidovorax</taxon>
    </lineage>
</organism>
<dbReference type="RefSeq" id="WP_044402724.1">
    <property type="nucleotide sequence ID" value="NZ_JXYQ01000089.1"/>
</dbReference>
<dbReference type="EMBL" id="JXYQ01000089">
    <property type="protein sequence ID" value="KJA08930.1"/>
    <property type="molecule type" value="Genomic_DNA"/>
</dbReference>
<dbReference type="Proteomes" id="UP000032566">
    <property type="component" value="Unassembled WGS sequence"/>
</dbReference>
<name>A0A0D7K3P7_9BURK</name>
<proteinExistence type="predicted"/>
<comment type="caution">
    <text evidence="1">The sequence shown here is derived from an EMBL/GenBank/DDBJ whole genome shotgun (WGS) entry which is preliminary data.</text>
</comment>
<dbReference type="AlphaFoldDB" id="A0A0D7K3P7"/>
<sequence length="334" mass="37853">MDFHDVQVYLSLQLPLEMLARIEKCLPSLMPAMVEFIASVETEAYIASYAHQDARIQFLQSAAHYYNQKLGELLEQSRPKCRPLDEALYIHAKTLEVRHYAGFKTVLSSLEFQRPDLPRLDVVGIREARAQWLDEIDYGNTVESFRNIAEAFFDRPVNNAQVKNATQLARHVLKHYLWITEGVPFAIRLPIPFVKMFAAVMYALQLGNDPAAHNHIPHIFGLGQAPKSIVTAIEGEVNERHEEFEHIIVDAVDWYRAALLNSLPLQRAILEMRDVIEQGVGRLCEVNDLDVMEKALAMMVRAPTAKEWGGLKDLGTLHAPCSVELGASAFLIRR</sequence>
<evidence type="ECO:0000313" key="2">
    <source>
        <dbReference type="Proteomes" id="UP000032566"/>
    </source>
</evidence>
<protein>
    <submittedName>
        <fullName evidence="1">Uncharacterized protein</fullName>
    </submittedName>
</protein>
<keyword evidence="2" id="KW-1185">Reference proteome</keyword>